<accession>A0A2H1VT89</accession>
<dbReference type="EMBL" id="ODYU01004283">
    <property type="protein sequence ID" value="SOQ43986.1"/>
    <property type="molecule type" value="Genomic_DNA"/>
</dbReference>
<evidence type="ECO:0000313" key="2">
    <source>
        <dbReference type="EMBL" id="SOQ43986.1"/>
    </source>
</evidence>
<feature type="compositionally biased region" description="Low complexity" evidence="1">
    <location>
        <begin position="1"/>
        <end position="14"/>
    </location>
</feature>
<evidence type="ECO:0000256" key="1">
    <source>
        <dbReference type="SAM" id="MobiDB-lite"/>
    </source>
</evidence>
<organism evidence="2">
    <name type="scientific">Spodoptera frugiperda</name>
    <name type="common">Fall armyworm</name>
    <dbReference type="NCBI Taxonomy" id="7108"/>
    <lineage>
        <taxon>Eukaryota</taxon>
        <taxon>Metazoa</taxon>
        <taxon>Ecdysozoa</taxon>
        <taxon>Arthropoda</taxon>
        <taxon>Hexapoda</taxon>
        <taxon>Insecta</taxon>
        <taxon>Pterygota</taxon>
        <taxon>Neoptera</taxon>
        <taxon>Endopterygota</taxon>
        <taxon>Lepidoptera</taxon>
        <taxon>Glossata</taxon>
        <taxon>Ditrysia</taxon>
        <taxon>Noctuoidea</taxon>
        <taxon>Noctuidae</taxon>
        <taxon>Amphipyrinae</taxon>
        <taxon>Spodoptera</taxon>
    </lineage>
</organism>
<name>A0A2H1VT89_SPOFR</name>
<protein>
    <submittedName>
        <fullName evidence="2">SFRICE_010508</fullName>
    </submittedName>
</protein>
<proteinExistence type="predicted"/>
<gene>
    <name evidence="2" type="ORF">SFRICE_010508</name>
</gene>
<feature type="region of interest" description="Disordered" evidence="1">
    <location>
        <begin position="1"/>
        <end position="32"/>
    </location>
</feature>
<sequence length="82" mass="8982">MFLATAAAARAAPPHVRRRAPAPPRPRLSPAPFLARTWPRTTAAIQTRRRSPQAGVAAPAVRRREQLLRLHIDLSTACVDSN</sequence>
<reference evidence="2" key="1">
    <citation type="submission" date="2016-07" db="EMBL/GenBank/DDBJ databases">
        <authorList>
            <person name="Bretaudeau A."/>
        </authorList>
    </citation>
    <scope>NUCLEOTIDE SEQUENCE</scope>
    <source>
        <strain evidence="2">Rice</strain>
        <tissue evidence="2">Whole body</tissue>
    </source>
</reference>
<dbReference type="AlphaFoldDB" id="A0A2H1VT89"/>